<evidence type="ECO:0000259" key="3">
    <source>
        <dbReference type="Pfam" id="PF24755"/>
    </source>
</evidence>
<dbReference type="Pfam" id="PF04293">
    <property type="entry name" value="SpoVR"/>
    <property type="match status" value="1"/>
</dbReference>
<organism evidence="4 5">
    <name type="scientific">Tabrizicola soli</name>
    <dbReference type="NCBI Taxonomy" id="2185115"/>
    <lineage>
        <taxon>Bacteria</taxon>
        <taxon>Pseudomonadati</taxon>
        <taxon>Pseudomonadota</taxon>
        <taxon>Alphaproteobacteria</taxon>
        <taxon>Rhodobacterales</taxon>
        <taxon>Paracoccaceae</taxon>
        <taxon>Tabrizicola</taxon>
    </lineage>
</organism>
<feature type="domain" description="SpoVR protein-like N-terminal" evidence="2">
    <location>
        <begin position="12"/>
        <end position="431"/>
    </location>
</feature>
<dbReference type="Pfam" id="PF24755">
    <property type="entry name" value="SpoVR_C"/>
    <property type="match status" value="1"/>
</dbReference>
<dbReference type="RefSeq" id="WP_197643979.1">
    <property type="nucleotide sequence ID" value="NZ_JAEACP010000010.1"/>
</dbReference>
<reference evidence="5" key="1">
    <citation type="journal article" date="2019" name="Int. J. Syst. Evol. Microbiol.">
        <title>The Global Catalogue of Microorganisms (GCM) 10K type strain sequencing project: providing services to taxonomists for standard genome sequencing and annotation.</title>
        <authorList>
            <consortium name="The Broad Institute Genomics Platform"/>
            <consortium name="The Broad Institute Genome Sequencing Center for Infectious Disease"/>
            <person name="Wu L."/>
            <person name="Ma J."/>
        </authorList>
    </citation>
    <scope>NUCLEOTIDE SEQUENCE [LARGE SCALE GENOMIC DNA]</scope>
    <source>
        <strain evidence="5">KCTC 62102</strain>
    </source>
</reference>
<dbReference type="PANTHER" id="PTHR30029">
    <property type="entry name" value="STAGE V SPORULATION PROTEIN R"/>
    <property type="match status" value="1"/>
</dbReference>
<dbReference type="PANTHER" id="PTHR30029:SF2">
    <property type="entry name" value="STAGE V SPORULATION PROTEIN R"/>
    <property type="match status" value="1"/>
</dbReference>
<evidence type="ECO:0000259" key="2">
    <source>
        <dbReference type="Pfam" id="PF04293"/>
    </source>
</evidence>
<dbReference type="NCBIfam" id="NF008737">
    <property type="entry name" value="PRK11767.1"/>
    <property type="match status" value="1"/>
</dbReference>
<protein>
    <submittedName>
        <fullName evidence="4">SpoVR family protein</fullName>
    </submittedName>
</protein>
<gene>
    <name evidence="4" type="ORF">ACFOD6_21290</name>
</gene>
<proteinExistence type="predicted"/>
<dbReference type="InterPro" id="IPR056174">
    <property type="entry name" value="SpoVR_N"/>
</dbReference>
<evidence type="ECO:0000313" key="5">
    <source>
        <dbReference type="Proteomes" id="UP001595445"/>
    </source>
</evidence>
<comment type="caution">
    <text evidence="4">The sequence shown here is derived from an EMBL/GenBank/DDBJ whole genome shotgun (WGS) entry which is preliminary data.</text>
</comment>
<feature type="domain" description="SpoVR-like C-terminal" evidence="3">
    <location>
        <begin position="439"/>
        <end position="491"/>
    </location>
</feature>
<name>A0ABV7DZL1_9RHOB</name>
<dbReference type="InterPro" id="IPR057008">
    <property type="entry name" value="SpoVR-like_C"/>
</dbReference>
<accession>A0ABV7DZL1</accession>
<dbReference type="InterPro" id="IPR007390">
    <property type="entry name" value="Spore_V_R"/>
</dbReference>
<feature type="compositionally biased region" description="Basic and acidic residues" evidence="1">
    <location>
        <begin position="190"/>
        <end position="200"/>
    </location>
</feature>
<feature type="region of interest" description="Disordered" evidence="1">
    <location>
        <begin position="181"/>
        <end position="200"/>
    </location>
</feature>
<keyword evidence="5" id="KW-1185">Reference proteome</keyword>
<dbReference type="EMBL" id="JBHRSM010000054">
    <property type="protein sequence ID" value="MFC3088582.1"/>
    <property type="molecule type" value="Genomic_DNA"/>
</dbReference>
<evidence type="ECO:0000313" key="4">
    <source>
        <dbReference type="EMBL" id="MFC3088582.1"/>
    </source>
</evidence>
<dbReference type="InterPro" id="IPR057270">
    <property type="entry name" value="Ycgb-like"/>
</dbReference>
<dbReference type="Proteomes" id="UP001595445">
    <property type="component" value="Unassembled WGS sequence"/>
</dbReference>
<sequence length="494" mass="57695">MADTGLLFDQSDWSFDLLRRTHDAIEAVALQDLELEIYPNQIEIISAEQMLDAYSAIGMPLMYGHWSFGKHFIHHERHYSAGHSALAYEIVINSNPCVSYCLEENTMPMQALVMAHAAFGHNHFFRNNHLFRQWTDAENILDYLAYARAYIRRCEDQHGPAEVERILDAAHALMSCGVFRHRRPPAPTPREQEERARRREAEREREVHYIWSGLDRAQPGSEAESQMQERKREMHLPEENLLYFLERFSPVLQNWQREVLAITRHIAQYFYPQRQTKIMNEGCATFVHYHIMHRLHETGRIGDGAMLEVLANHTNVLTQPAFDAPHFSGLNPYAIGFAMMRDIQRICTDPTGEDREWFPYVAGCGDWRGVLKDAWSAYRDESFIQQFLSPRVIRDLRLFALTDDENQNWYRVSAIHDAAGYHRVRDTLQRANDPALNEPVIQVADVDLLGDRVLHLEHRMFDGVPLDDGNRRKTLEHCRRLWGYDVRLTSQRET</sequence>
<evidence type="ECO:0000256" key="1">
    <source>
        <dbReference type="SAM" id="MobiDB-lite"/>
    </source>
</evidence>